<sequence length="89" mass="9194">MALTGQSDRGPGEEPVFVDSSGGRRRLLRKLGWVLGVASVGYATVLGVSLAGGEAGAPDQLIPGPAKKEAAEEPEAEPSRTRSARPTPR</sequence>
<accession>A0A6G4WVJ0</accession>
<dbReference type="Proteomes" id="UP000477722">
    <property type="component" value="Unassembled WGS sequence"/>
</dbReference>
<reference evidence="3 4" key="1">
    <citation type="submission" date="2020-02" db="EMBL/GenBank/DDBJ databases">
        <title>Whole-genome analyses of novel actinobacteria.</title>
        <authorList>
            <person name="Sahin N."/>
            <person name="Tatar D."/>
        </authorList>
    </citation>
    <scope>NUCLEOTIDE SEQUENCE [LARGE SCALE GENOMIC DNA]</scope>
    <source>
        <strain evidence="3 4">SB3404</strain>
    </source>
</reference>
<organism evidence="3 4">
    <name type="scientific">Streptomyces boncukensis</name>
    <dbReference type="NCBI Taxonomy" id="2711219"/>
    <lineage>
        <taxon>Bacteria</taxon>
        <taxon>Bacillati</taxon>
        <taxon>Actinomycetota</taxon>
        <taxon>Actinomycetes</taxon>
        <taxon>Kitasatosporales</taxon>
        <taxon>Streptomycetaceae</taxon>
        <taxon>Streptomyces</taxon>
    </lineage>
</organism>
<evidence type="ECO:0000313" key="4">
    <source>
        <dbReference type="Proteomes" id="UP000477722"/>
    </source>
</evidence>
<dbReference type="AlphaFoldDB" id="A0A6G4WVJ0"/>
<keyword evidence="2" id="KW-0812">Transmembrane</keyword>
<feature type="transmembrane region" description="Helical" evidence="2">
    <location>
        <begin position="31"/>
        <end position="51"/>
    </location>
</feature>
<comment type="caution">
    <text evidence="3">The sequence shown here is derived from an EMBL/GenBank/DDBJ whole genome shotgun (WGS) entry which is preliminary data.</text>
</comment>
<keyword evidence="2" id="KW-1133">Transmembrane helix</keyword>
<name>A0A6G4WVJ0_9ACTN</name>
<evidence type="ECO:0000256" key="1">
    <source>
        <dbReference type="SAM" id="MobiDB-lite"/>
    </source>
</evidence>
<evidence type="ECO:0000256" key="2">
    <source>
        <dbReference type="SAM" id="Phobius"/>
    </source>
</evidence>
<dbReference type="EMBL" id="JAAKZZ010000062">
    <property type="protein sequence ID" value="NGO68491.1"/>
    <property type="molecule type" value="Genomic_DNA"/>
</dbReference>
<feature type="region of interest" description="Disordered" evidence="1">
    <location>
        <begin position="53"/>
        <end position="89"/>
    </location>
</feature>
<gene>
    <name evidence="3" type="ORF">G5C65_09010</name>
</gene>
<evidence type="ECO:0000313" key="3">
    <source>
        <dbReference type="EMBL" id="NGO68491.1"/>
    </source>
</evidence>
<feature type="non-terminal residue" evidence="3">
    <location>
        <position position="89"/>
    </location>
</feature>
<proteinExistence type="predicted"/>
<keyword evidence="2" id="KW-0472">Membrane</keyword>
<protein>
    <submittedName>
        <fullName evidence="3">Uncharacterized protein</fullName>
    </submittedName>
</protein>
<keyword evidence="4" id="KW-1185">Reference proteome</keyword>
<feature type="region of interest" description="Disordered" evidence="1">
    <location>
        <begin position="1"/>
        <end position="21"/>
    </location>
</feature>